<sequence length="165" mass="18446">MRAGGAIGVQWSNAVLILARSPATHSFMRSIFHLAYNVRDLDEARRFYGQVLGCSEGRSTDTWVDFDFFGHQLSLHLGEPFATARTGHVGDVLVPMPHLGLVLELPDWQAMADRLKAAGTAFVLEPQVRFEGQPGEQWTMFFMDPFGNPIEMKGFRSLDDLYKAA</sequence>
<dbReference type="GO" id="GO:0051213">
    <property type="term" value="F:dioxygenase activity"/>
    <property type="evidence" value="ECO:0007669"/>
    <property type="project" value="UniProtKB-KW"/>
</dbReference>
<keyword evidence="3" id="KW-1185">Reference proteome</keyword>
<dbReference type="PANTHER" id="PTHR39434:SF1">
    <property type="entry name" value="VOC DOMAIN-CONTAINING PROTEIN"/>
    <property type="match status" value="1"/>
</dbReference>
<dbReference type="Pfam" id="PF00903">
    <property type="entry name" value="Glyoxalase"/>
    <property type="match status" value="1"/>
</dbReference>
<feature type="domain" description="VOC" evidence="1">
    <location>
        <begin position="30"/>
        <end position="155"/>
    </location>
</feature>
<dbReference type="KEGG" id="aaa:Acav_3705"/>
<evidence type="ECO:0000313" key="3">
    <source>
        <dbReference type="Proteomes" id="UP000002482"/>
    </source>
</evidence>
<dbReference type="HOGENOM" id="CLU_109157_0_1_4"/>
<dbReference type="SUPFAM" id="SSF54593">
    <property type="entry name" value="Glyoxalase/Bleomycin resistance protein/Dihydroxybiphenyl dioxygenase"/>
    <property type="match status" value="1"/>
</dbReference>
<reference evidence="2" key="1">
    <citation type="submission" date="2011-02" db="EMBL/GenBank/DDBJ databases">
        <title>Complete sequence of Acidovorax avenae subsp. avenae ATCC 19860.</title>
        <authorList>
            <consortium name="US DOE Joint Genome Institute"/>
            <person name="Lucas S."/>
            <person name="Copeland A."/>
            <person name="Lapidus A."/>
            <person name="Cheng J.-F."/>
            <person name="Goodwin L."/>
            <person name="Pitluck S."/>
            <person name="Chertkov O."/>
            <person name="Held B."/>
            <person name="Detter J.C."/>
            <person name="Han C."/>
            <person name="Tapia R."/>
            <person name="Land M."/>
            <person name="Hauser L."/>
            <person name="Kyrpides N."/>
            <person name="Ivanova N."/>
            <person name="Ovchinnikova G."/>
            <person name="Pagani I."/>
            <person name="Gordon S."/>
            <person name="Woyke T."/>
        </authorList>
    </citation>
    <scope>NUCLEOTIDE SEQUENCE</scope>
    <source>
        <strain evidence="2">ATCC 19860</strain>
    </source>
</reference>
<keyword evidence="2" id="KW-0560">Oxidoreductase</keyword>
<dbReference type="Gene3D" id="3.10.180.10">
    <property type="entry name" value="2,3-Dihydroxybiphenyl 1,2-Dioxygenase, domain 1"/>
    <property type="match status" value="1"/>
</dbReference>
<dbReference type="InterPro" id="IPR037523">
    <property type="entry name" value="VOC_core"/>
</dbReference>
<dbReference type="InterPro" id="IPR004360">
    <property type="entry name" value="Glyas_Fos-R_dOase_dom"/>
</dbReference>
<proteinExistence type="predicted"/>
<keyword evidence="2" id="KW-0223">Dioxygenase</keyword>
<dbReference type="PANTHER" id="PTHR39434">
    <property type="match status" value="1"/>
</dbReference>
<name>F0Q0T0_PARA1</name>
<dbReference type="EMBL" id="CP002521">
    <property type="protein sequence ID" value="ADX47597.1"/>
    <property type="molecule type" value="Genomic_DNA"/>
</dbReference>
<dbReference type="InterPro" id="IPR029068">
    <property type="entry name" value="Glyas_Bleomycin-R_OHBP_Dase"/>
</dbReference>
<accession>F0Q0T0</accession>
<organism evidence="2 3">
    <name type="scientific">Paracidovorax avenae (strain ATCC 19860 / DSM 7227 / CCUG 15838 / JCM 20985 / LMG 2117 / NCPPB 1011)</name>
    <name type="common">Acidovorax avenae</name>
    <dbReference type="NCBI Taxonomy" id="643561"/>
    <lineage>
        <taxon>Bacteria</taxon>
        <taxon>Pseudomonadati</taxon>
        <taxon>Pseudomonadota</taxon>
        <taxon>Betaproteobacteria</taxon>
        <taxon>Burkholderiales</taxon>
        <taxon>Comamonadaceae</taxon>
        <taxon>Paracidovorax</taxon>
    </lineage>
</organism>
<dbReference type="PROSITE" id="PS51819">
    <property type="entry name" value="VOC"/>
    <property type="match status" value="1"/>
</dbReference>
<protein>
    <submittedName>
        <fullName evidence="2">Glyoxalase/bleomycin resistance protein/dioxygenase</fullName>
    </submittedName>
</protein>
<gene>
    <name evidence="2" type="ordered locus">Acav_3705</name>
</gene>
<evidence type="ECO:0000313" key="2">
    <source>
        <dbReference type="EMBL" id="ADX47597.1"/>
    </source>
</evidence>
<dbReference type="AlphaFoldDB" id="F0Q0T0"/>
<evidence type="ECO:0000259" key="1">
    <source>
        <dbReference type="PROSITE" id="PS51819"/>
    </source>
</evidence>
<dbReference type="CDD" id="cd08357">
    <property type="entry name" value="VOC_like"/>
    <property type="match status" value="1"/>
</dbReference>
<dbReference type="Proteomes" id="UP000002482">
    <property type="component" value="Chromosome"/>
</dbReference>